<evidence type="ECO:0000313" key="3">
    <source>
        <dbReference type="Proteomes" id="UP000293342"/>
    </source>
</evidence>
<keyword evidence="1" id="KW-0472">Membrane</keyword>
<evidence type="ECO:0000256" key="1">
    <source>
        <dbReference type="SAM" id="Phobius"/>
    </source>
</evidence>
<keyword evidence="3" id="KW-1185">Reference proteome</keyword>
<reference evidence="2 3" key="1">
    <citation type="submission" date="2019-02" db="EMBL/GenBank/DDBJ databases">
        <title>Kribbella capetownensis sp. nov. and Kribbella speibonae sp. nov., isolated from soil.</title>
        <authorList>
            <person name="Curtis S.M."/>
            <person name="Norton I."/>
            <person name="Everest G.J."/>
            <person name="Meyers P.R."/>
        </authorList>
    </citation>
    <scope>NUCLEOTIDE SEQUENCE [LARGE SCALE GENOMIC DNA]</scope>
    <source>
        <strain evidence="2 3">YM53</strain>
    </source>
</reference>
<dbReference type="AlphaFoldDB" id="A0A4R0JRH2"/>
<protein>
    <submittedName>
        <fullName evidence="2">Uncharacterized protein</fullName>
    </submittedName>
</protein>
<feature type="transmembrane region" description="Helical" evidence="1">
    <location>
        <begin position="34"/>
        <end position="55"/>
    </location>
</feature>
<comment type="caution">
    <text evidence="2">The sequence shown here is derived from an EMBL/GenBank/DDBJ whole genome shotgun (WGS) entry which is preliminary data.</text>
</comment>
<gene>
    <name evidence="2" type="ORF">E0H75_21370</name>
</gene>
<dbReference type="Proteomes" id="UP000293342">
    <property type="component" value="Unassembled WGS sequence"/>
</dbReference>
<keyword evidence="1" id="KW-1133">Transmembrane helix</keyword>
<sequence>MTEPGPPNYPTYDPRYEVPRVTVAQDTGLDASSAALGALAGIALAGVGLGTAVVVTRRRDNTQSA</sequence>
<accession>A0A4R0JRH2</accession>
<organism evidence="2 3">
    <name type="scientific">Kribbella capetownensis</name>
    <dbReference type="NCBI Taxonomy" id="1572659"/>
    <lineage>
        <taxon>Bacteria</taxon>
        <taxon>Bacillati</taxon>
        <taxon>Actinomycetota</taxon>
        <taxon>Actinomycetes</taxon>
        <taxon>Propionibacteriales</taxon>
        <taxon>Kribbellaceae</taxon>
        <taxon>Kribbella</taxon>
    </lineage>
</organism>
<name>A0A4R0JRH2_9ACTN</name>
<keyword evidence="1" id="KW-0812">Transmembrane</keyword>
<dbReference type="EMBL" id="SJKD01000004">
    <property type="protein sequence ID" value="TCC49090.1"/>
    <property type="molecule type" value="Genomic_DNA"/>
</dbReference>
<proteinExistence type="predicted"/>
<evidence type="ECO:0000313" key="2">
    <source>
        <dbReference type="EMBL" id="TCC49090.1"/>
    </source>
</evidence>